<evidence type="ECO:0000313" key="2">
    <source>
        <dbReference type="Proteomes" id="UP001158576"/>
    </source>
</evidence>
<dbReference type="SUPFAM" id="SSF50729">
    <property type="entry name" value="PH domain-like"/>
    <property type="match status" value="1"/>
</dbReference>
<gene>
    <name evidence="1" type="ORF">OKIOD_LOCUS3795</name>
</gene>
<keyword evidence="2" id="KW-1185">Reference proteome</keyword>
<dbReference type="Proteomes" id="UP001158576">
    <property type="component" value="Chromosome PAR"/>
</dbReference>
<protein>
    <submittedName>
        <fullName evidence="1">Oidioi.mRNA.OKI2018_I69.PAR.g12237.t1.cds</fullName>
    </submittedName>
</protein>
<accession>A0ABN7S4R1</accession>
<sequence length="69" mass="7702">MVSYCGTDSTTGRYFSFISRNFDPEQGCAAHAFVSLESSLEMTSAMERAFKQGFSSVYDCDLTADEYLE</sequence>
<dbReference type="InterPro" id="IPR011993">
    <property type="entry name" value="PH-like_dom_sf"/>
</dbReference>
<evidence type="ECO:0000313" key="1">
    <source>
        <dbReference type="EMBL" id="CAG5089499.1"/>
    </source>
</evidence>
<dbReference type="EMBL" id="OU015568">
    <property type="protein sequence ID" value="CAG5089499.1"/>
    <property type="molecule type" value="Genomic_DNA"/>
</dbReference>
<name>A0ABN7S4R1_OIKDI</name>
<dbReference type="Gene3D" id="2.30.29.30">
    <property type="entry name" value="Pleckstrin-homology domain (PH domain)/Phosphotyrosine-binding domain (PTB)"/>
    <property type="match status" value="1"/>
</dbReference>
<reference evidence="1 2" key="1">
    <citation type="submission" date="2021-04" db="EMBL/GenBank/DDBJ databases">
        <authorList>
            <person name="Bliznina A."/>
        </authorList>
    </citation>
    <scope>NUCLEOTIDE SEQUENCE [LARGE SCALE GENOMIC DNA]</scope>
</reference>
<proteinExistence type="predicted"/>
<dbReference type="CDD" id="cd00934">
    <property type="entry name" value="PTB"/>
    <property type="match status" value="1"/>
</dbReference>
<organism evidence="1 2">
    <name type="scientific">Oikopleura dioica</name>
    <name type="common">Tunicate</name>
    <dbReference type="NCBI Taxonomy" id="34765"/>
    <lineage>
        <taxon>Eukaryota</taxon>
        <taxon>Metazoa</taxon>
        <taxon>Chordata</taxon>
        <taxon>Tunicata</taxon>
        <taxon>Appendicularia</taxon>
        <taxon>Copelata</taxon>
        <taxon>Oikopleuridae</taxon>
        <taxon>Oikopleura</taxon>
    </lineage>
</organism>